<evidence type="ECO:0000313" key="2">
    <source>
        <dbReference type="Proteomes" id="UP001150603"/>
    </source>
</evidence>
<proteinExistence type="predicted"/>
<name>A0ACC1J8S5_9FUNG</name>
<dbReference type="EMBL" id="JANBPW010002030">
    <property type="protein sequence ID" value="KAJ1942216.1"/>
    <property type="molecule type" value="Genomic_DNA"/>
</dbReference>
<evidence type="ECO:0000313" key="1">
    <source>
        <dbReference type="EMBL" id="KAJ1942216.1"/>
    </source>
</evidence>
<dbReference type="Proteomes" id="UP001150603">
    <property type="component" value="Unassembled WGS sequence"/>
</dbReference>
<gene>
    <name evidence="1" type="ORF">FBU59_003265</name>
</gene>
<sequence length="350" mass="38040">MATRIASEEPDKLELPAAVYARNSPLIRVSPHRRRSTLNNLLDAHRRKPEEPESPRALRAQRAQRESGAETHASNGSDSSTLGGSPMMRTTSLQPGHTGQAGQMESPRILKAELQFRYPPQGHQQERAASMGLDMPSTSNPGRGHRHRKQLPTLVGLEGNSLGLTTDDAAHDGQQSQYTPSLRTMSKQYPYRVERSYRNLPDFGSNDGGLGSDDREDLGSDRDMESPRSTSPVSFLPPFEAPSVVKPPVARDVPPLPEDLQHKIQMLPRLSPPRKAPFRSGQHLGMPEPPSPTMAPADMVASASPMLTNSSARRVVSGSSLMHSPSKRAFNTGDATTATATAAANRGREM</sequence>
<comment type="caution">
    <text evidence="1">The sequence shown here is derived from an EMBL/GenBank/DDBJ whole genome shotgun (WGS) entry which is preliminary data.</text>
</comment>
<organism evidence="1 2">
    <name type="scientific">Linderina macrospora</name>
    <dbReference type="NCBI Taxonomy" id="4868"/>
    <lineage>
        <taxon>Eukaryota</taxon>
        <taxon>Fungi</taxon>
        <taxon>Fungi incertae sedis</taxon>
        <taxon>Zoopagomycota</taxon>
        <taxon>Kickxellomycotina</taxon>
        <taxon>Kickxellomycetes</taxon>
        <taxon>Kickxellales</taxon>
        <taxon>Kickxellaceae</taxon>
        <taxon>Linderina</taxon>
    </lineage>
</organism>
<keyword evidence="2" id="KW-1185">Reference proteome</keyword>
<protein>
    <submittedName>
        <fullName evidence="1">Uncharacterized protein</fullName>
    </submittedName>
</protein>
<reference evidence="1" key="1">
    <citation type="submission" date="2022-07" db="EMBL/GenBank/DDBJ databases">
        <title>Phylogenomic reconstructions and comparative analyses of Kickxellomycotina fungi.</title>
        <authorList>
            <person name="Reynolds N.K."/>
            <person name="Stajich J.E."/>
            <person name="Barry K."/>
            <person name="Grigoriev I.V."/>
            <person name="Crous P."/>
            <person name="Smith M.E."/>
        </authorList>
    </citation>
    <scope>NUCLEOTIDE SEQUENCE</scope>
    <source>
        <strain evidence="1">NRRL 5244</strain>
    </source>
</reference>
<feature type="non-terminal residue" evidence="1">
    <location>
        <position position="350"/>
    </location>
</feature>
<accession>A0ACC1J8S5</accession>